<keyword evidence="2" id="KW-1185">Reference proteome</keyword>
<dbReference type="STRING" id="1513793.SAMN06296036_105305"/>
<evidence type="ECO:0000313" key="2">
    <source>
        <dbReference type="Proteomes" id="UP000192907"/>
    </source>
</evidence>
<dbReference type="EMBL" id="FWZT01000005">
    <property type="protein sequence ID" value="SMF14508.1"/>
    <property type="molecule type" value="Genomic_DNA"/>
</dbReference>
<evidence type="ECO:0000313" key="1">
    <source>
        <dbReference type="EMBL" id="SMF14508.1"/>
    </source>
</evidence>
<dbReference type="AlphaFoldDB" id="A0A1Y6BKF8"/>
<proteinExistence type="predicted"/>
<organism evidence="1 2">
    <name type="scientific">Pseudobacteriovorax antillogorgiicola</name>
    <dbReference type="NCBI Taxonomy" id="1513793"/>
    <lineage>
        <taxon>Bacteria</taxon>
        <taxon>Pseudomonadati</taxon>
        <taxon>Bdellovibrionota</taxon>
        <taxon>Oligoflexia</taxon>
        <taxon>Oligoflexales</taxon>
        <taxon>Pseudobacteriovoracaceae</taxon>
        <taxon>Pseudobacteriovorax</taxon>
    </lineage>
</organism>
<dbReference type="Proteomes" id="UP000192907">
    <property type="component" value="Unassembled WGS sequence"/>
</dbReference>
<dbReference type="RefSeq" id="WP_132317101.1">
    <property type="nucleotide sequence ID" value="NZ_FWZT01000005.1"/>
</dbReference>
<sequence>MERVWIIAGIMSSQPLAAANVDVVEERAHRETRRFCSEESQHVAVKACQTWLAAQKKNLGTRLLTAYCSHEAVRDKAYGCTFRSVGQLKYVLKTYRIEMKDGP</sequence>
<protein>
    <submittedName>
        <fullName evidence="1">Uncharacterized protein</fullName>
    </submittedName>
</protein>
<gene>
    <name evidence="1" type="ORF">SAMN06296036_105305</name>
</gene>
<accession>A0A1Y6BKF8</accession>
<name>A0A1Y6BKF8_9BACT</name>
<dbReference type="OrthoDB" id="9977774at2"/>
<reference evidence="2" key="1">
    <citation type="submission" date="2017-04" db="EMBL/GenBank/DDBJ databases">
        <authorList>
            <person name="Varghese N."/>
            <person name="Submissions S."/>
        </authorList>
    </citation>
    <scope>NUCLEOTIDE SEQUENCE [LARGE SCALE GENOMIC DNA]</scope>
    <source>
        <strain evidence="2">RKEM611</strain>
    </source>
</reference>